<organism evidence="2">
    <name type="scientific">Magnetovibrio blakemorei</name>
    <dbReference type="NCBI Taxonomy" id="28181"/>
    <lineage>
        <taxon>Bacteria</taxon>
        <taxon>Pseudomonadati</taxon>
        <taxon>Pseudomonadota</taxon>
        <taxon>Alphaproteobacteria</taxon>
        <taxon>Rhodospirillales</taxon>
        <taxon>Magnetovibrionaceae</taxon>
        <taxon>Magnetovibrio</taxon>
    </lineage>
</organism>
<evidence type="ECO:0000256" key="1">
    <source>
        <dbReference type="SAM" id="Phobius"/>
    </source>
</evidence>
<protein>
    <submittedName>
        <fullName evidence="2">Magnetosome Protein Mms6</fullName>
    </submittedName>
</protein>
<reference evidence="2" key="1">
    <citation type="journal article" date="2009" name="Environ. Microbiol.">
        <title>Comparative analysis of magnetosome gene clusters in magnetotactic bacteria provides further evidence for horizontal gene transfer.</title>
        <authorList>
            <person name="Jogler C."/>
            <person name="Kube M."/>
            <person name="Schubbe S."/>
            <person name="Ullrich S."/>
            <person name="Teeling H."/>
            <person name="Bazylinski D.A."/>
            <person name="Reinhardt R."/>
            <person name="Schuler D."/>
        </authorList>
    </citation>
    <scope>NUCLEOTIDE SEQUENCE</scope>
    <source>
        <strain evidence="2">Type strain: MV-1</strain>
    </source>
</reference>
<dbReference type="EMBL" id="FP102531">
    <property type="protein sequence ID" value="CAV30791.1"/>
    <property type="molecule type" value="Genomic_DNA"/>
</dbReference>
<evidence type="ECO:0000313" key="3">
    <source>
        <dbReference type="EMBL" id="OEJ69729.1"/>
    </source>
</evidence>
<keyword evidence="4" id="KW-1185">Reference proteome</keyword>
<dbReference type="RefSeq" id="WP_069956300.1">
    <property type="nucleotide sequence ID" value="NZ_MCGG01000001.1"/>
</dbReference>
<dbReference type="EMBL" id="MCGG01000001">
    <property type="protein sequence ID" value="OEJ69729.1"/>
    <property type="molecule type" value="Genomic_DNA"/>
</dbReference>
<accession>C4RAE6</accession>
<gene>
    <name evidence="2" type="primary">mms6</name>
    <name evidence="3" type="ORF">BEN30_00050</name>
    <name evidence="2" type="ORF">mv1g00044</name>
</gene>
<proteinExistence type="predicted"/>
<evidence type="ECO:0000313" key="4">
    <source>
        <dbReference type="Proteomes" id="UP000095347"/>
    </source>
</evidence>
<reference evidence="4" key="2">
    <citation type="submission" date="2016-07" db="EMBL/GenBank/DDBJ databases">
        <authorList>
            <person name="Florea S."/>
            <person name="Webb J.S."/>
            <person name="Jaromczyk J."/>
            <person name="Schardl C.L."/>
        </authorList>
    </citation>
    <scope>NUCLEOTIDE SEQUENCE [LARGE SCALE GENOMIC DNA]</scope>
    <source>
        <strain evidence="4">MV-1</strain>
    </source>
</reference>
<keyword evidence="1" id="KW-0812">Transmembrane</keyword>
<dbReference type="Proteomes" id="UP000095347">
    <property type="component" value="Unassembled WGS sequence"/>
</dbReference>
<evidence type="ECO:0000313" key="2">
    <source>
        <dbReference type="EMBL" id="CAV30791.1"/>
    </source>
</evidence>
<feature type="transmembrane region" description="Helical" evidence="1">
    <location>
        <begin position="36"/>
        <end position="54"/>
    </location>
</feature>
<dbReference type="STRING" id="28181.BEN30_00050"/>
<reference evidence="3" key="3">
    <citation type="submission" date="2016-07" db="EMBL/GenBank/DDBJ databases">
        <authorList>
            <person name="Trubitsyn D."/>
            <person name="Abreu F.A."/>
            <person name="Ward B."/>
            <person name="Taylor T."/>
            <person name="Hattori M."/>
            <person name="Kondo S."/>
            <person name="Trivedi U."/>
            <person name="Staniland S."/>
            <person name="Lins U."/>
            <person name="Bazylinski D.A."/>
        </authorList>
    </citation>
    <scope>NUCLEOTIDE SEQUENCE</scope>
    <source>
        <strain evidence="3">MV-1</strain>
    </source>
</reference>
<name>C4RAE6_9PROT</name>
<sequence length="77" mass="7548">MAVMQVAVSKAATVKSSAAGGAFAGKTLGLGLGLGAWGPIALGVIGAVAVYGYVRSRKAEQSQTEEELELAAVIAGA</sequence>
<keyword evidence="1" id="KW-0472">Membrane</keyword>
<dbReference type="AlphaFoldDB" id="C4RAE6"/>
<keyword evidence="1" id="KW-1133">Transmembrane helix</keyword>